<reference evidence="4" key="1">
    <citation type="submission" date="2017-01" db="EMBL/GenBank/DDBJ databases">
        <title>A deep insight into the sialotranscriptome of adult male and female Cluex tarsalis mosquitoes.</title>
        <authorList>
            <person name="Ribeiro J.M."/>
            <person name="Moreira F."/>
            <person name="Bernard K.A."/>
            <person name="Calvo E."/>
        </authorList>
    </citation>
    <scope>NUCLEOTIDE SEQUENCE</scope>
    <source>
        <strain evidence="4">Kern County</strain>
        <tissue evidence="4">Salivary glands</tissue>
    </source>
</reference>
<accession>A0A1Q3FQY8</accession>
<dbReference type="EMBL" id="GFDL01005066">
    <property type="protein sequence ID" value="JAV29979.1"/>
    <property type="molecule type" value="Transcribed_RNA"/>
</dbReference>
<dbReference type="PANTHER" id="PTHR11161">
    <property type="entry name" value="O-ACYLTRANSFERASE"/>
    <property type="match status" value="1"/>
</dbReference>
<dbReference type="Pfam" id="PF20146">
    <property type="entry name" value="NRF"/>
    <property type="match status" value="1"/>
</dbReference>
<feature type="transmembrane region" description="Helical" evidence="1">
    <location>
        <begin position="701"/>
        <end position="719"/>
    </location>
</feature>
<feature type="transmembrane region" description="Helical" evidence="1">
    <location>
        <begin position="521"/>
        <end position="539"/>
    </location>
</feature>
<feature type="transmembrane region" description="Helical" evidence="1">
    <location>
        <begin position="415"/>
        <end position="435"/>
    </location>
</feature>
<evidence type="ECO:0000256" key="1">
    <source>
        <dbReference type="SAM" id="Phobius"/>
    </source>
</evidence>
<keyword evidence="2" id="KW-0732">Signal</keyword>
<feature type="transmembrane region" description="Helical" evidence="1">
    <location>
        <begin position="656"/>
        <end position="680"/>
    </location>
</feature>
<feature type="transmembrane region" description="Helical" evidence="1">
    <location>
        <begin position="455"/>
        <end position="476"/>
    </location>
</feature>
<organism evidence="4">
    <name type="scientific">Culex tarsalis</name>
    <name type="common">Encephalitis mosquito</name>
    <dbReference type="NCBI Taxonomy" id="7177"/>
    <lineage>
        <taxon>Eukaryota</taxon>
        <taxon>Metazoa</taxon>
        <taxon>Ecdysozoa</taxon>
        <taxon>Arthropoda</taxon>
        <taxon>Hexapoda</taxon>
        <taxon>Insecta</taxon>
        <taxon>Pterygota</taxon>
        <taxon>Neoptera</taxon>
        <taxon>Endopterygota</taxon>
        <taxon>Diptera</taxon>
        <taxon>Nematocera</taxon>
        <taxon>Culicoidea</taxon>
        <taxon>Culicidae</taxon>
        <taxon>Culicinae</taxon>
        <taxon>Culicini</taxon>
        <taxon>Culex</taxon>
        <taxon>Culex</taxon>
    </lineage>
</organism>
<feature type="domain" description="Nose resistant-to-fluoxetine protein N-terminal" evidence="3">
    <location>
        <begin position="145"/>
        <end position="283"/>
    </location>
</feature>
<keyword evidence="1" id="KW-0812">Transmembrane</keyword>
<feature type="signal peptide" evidence="2">
    <location>
        <begin position="1"/>
        <end position="20"/>
    </location>
</feature>
<feature type="transmembrane region" description="Helical" evidence="1">
    <location>
        <begin position="375"/>
        <end position="395"/>
    </location>
</feature>
<evidence type="ECO:0000313" key="4">
    <source>
        <dbReference type="EMBL" id="JAV29979.1"/>
    </source>
</evidence>
<protein>
    <recommendedName>
        <fullName evidence="3">Nose resistant-to-fluoxetine protein N-terminal domain-containing protein</fullName>
    </recommendedName>
</protein>
<feature type="transmembrane region" description="Helical" evidence="1">
    <location>
        <begin position="546"/>
        <end position="568"/>
    </location>
</feature>
<dbReference type="InterPro" id="IPR006621">
    <property type="entry name" value="Nose-resist-to-fluoxetine_N"/>
</dbReference>
<proteinExistence type="predicted"/>
<feature type="transmembrane region" description="Helical" evidence="1">
    <location>
        <begin position="588"/>
        <end position="613"/>
    </location>
</feature>
<keyword evidence="1" id="KW-0472">Membrane</keyword>
<sequence length="813" mass="91870">MHVRLVAALLGLALATTAVGEQRPLRQCNSALYECPPNRSAEVVDSRDSSVIGWSWPHVASGNRSTTRSSRSSVGAGSGNLSEIDEFLLSGVGKKLRTVFAGAARLEQEERLEVGEDEAEYVSMLGQKFFSIHAPFNPAYSSRVSPGCKRASDAYLAALRTPRLWAWRMHDSSGKLSSGVLNGNINQYGDYDQCLNVNGNNVQPNPIQGRYCLAGIQPSVASTALLQHVFSLVQSHGMLKSQLGDPGHRVPRFSTINWALCVPAACTPQDVQHSLAEFLRDSTEGTGLRLDVLIEPELCEVRDAVWKRYYTPNTGRVWAGFVAYLAVVLLSTVYELRSDSKNTWLTSFSLLRNTRTIFCVKDDPNDVACVHGIRFLNALLLIIAHKSMAMFFNPYTNRTGMSETLGQPWTVIGRAASIFTDPFIMFSGFLTTYSLVGRWLRGKQVKLYQDYIGRLLRIAPPLGALILFCTFVLPFLGSGPQWNLVVTGHGDICKKYWWRNMLFIHNYFGFKDMCLTHTHHVGIDTELFAVSPLFIWALWKWPRKGAIALVVLALVSTVHRFFITYNLRLSNYVYFGTSVKQLFDTADFMYIIPYYRLTVYLMGVLLGYACRVYKSHRLTPNQLRLGWYATSILLVLAFFGPAPMGSIDYQYNPLHAANYAAFSPIAWCIFFAWVVFASQLGYSNKLIELFSWRGFRVTTKISYAIYLTQFPIFFFNVGRVRSATHFNFVSMVLLDLTEYIVIFAASYLLTVLFEVPFSNIKKLLFDNGRRRRIDEVTTKKQNDNQMMVEECDFNENSNKTIVYPSNQTKDLTD</sequence>
<dbReference type="Pfam" id="PF01757">
    <property type="entry name" value="Acyl_transf_3"/>
    <property type="match status" value="1"/>
</dbReference>
<dbReference type="PANTHER" id="PTHR11161:SF4">
    <property type="entry name" value="DROP DEAD"/>
    <property type="match status" value="1"/>
</dbReference>
<feature type="transmembrane region" description="Helical" evidence="1">
    <location>
        <begin position="625"/>
        <end position="644"/>
    </location>
</feature>
<evidence type="ECO:0000256" key="2">
    <source>
        <dbReference type="SAM" id="SignalP"/>
    </source>
</evidence>
<evidence type="ECO:0000259" key="3">
    <source>
        <dbReference type="SMART" id="SM00703"/>
    </source>
</evidence>
<feature type="chain" id="PRO_5013270182" description="Nose resistant-to-fluoxetine protein N-terminal domain-containing protein" evidence="2">
    <location>
        <begin position="21"/>
        <end position="813"/>
    </location>
</feature>
<dbReference type="AlphaFoldDB" id="A0A1Q3FQY8"/>
<dbReference type="InterPro" id="IPR002656">
    <property type="entry name" value="Acyl_transf_3_dom"/>
</dbReference>
<name>A0A1Q3FQY8_CULTA</name>
<dbReference type="SMART" id="SM00703">
    <property type="entry name" value="NRF"/>
    <property type="match status" value="1"/>
</dbReference>
<feature type="transmembrane region" description="Helical" evidence="1">
    <location>
        <begin position="317"/>
        <end position="336"/>
    </location>
</feature>
<dbReference type="InterPro" id="IPR052728">
    <property type="entry name" value="O2_lipid_transport_reg"/>
</dbReference>
<feature type="transmembrane region" description="Helical" evidence="1">
    <location>
        <begin position="739"/>
        <end position="760"/>
    </location>
</feature>
<dbReference type="GO" id="GO:0016747">
    <property type="term" value="F:acyltransferase activity, transferring groups other than amino-acyl groups"/>
    <property type="evidence" value="ECO:0007669"/>
    <property type="project" value="InterPro"/>
</dbReference>
<keyword evidence="1" id="KW-1133">Transmembrane helix</keyword>